<dbReference type="InterPro" id="IPR018490">
    <property type="entry name" value="cNMP-bd_dom_sf"/>
</dbReference>
<evidence type="ECO:0000259" key="1">
    <source>
        <dbReference type="PROSITE" id="PS50042"/>
    </source>
</evidence>
<dbReference type="Proteomes" id="UP000240572">
    <property type="component" value="Unassembled WGS sequence"/>
</dbReference>
<name>A0A2P8DCU7_9BACT</name>
<dbReference type="EMBL" id="PYGD01000001">
    <property type="protein sequence ID" value="PSK95036.1"/>
    <property type="molecule type" value="Genomic_DNA"/>
</dbReference>
<dbReference type="Gene3D" id="2.60.120.10">
    <property type="entry name" value="Jelly Rolls"/>
    <property type="match status" value="1"/>
</dbReference>
<dbReference type="SUPFAM" id="SSF51206">
    <property type="entry name" value="cAMP-binding domain-like"/>
    <property type="match status" value="1"/>
</dbReference>
<evidence type="ECO:0000313" key="2">
    <source>
        <dbReference type="EMBL" id="PSK95036.1"/>
    </source>
</evidence>
<dbReference type="AlphaFoldDB" id="A0A2P8DCU7"/>
<comment type="caution">
    <text evidence="2">The sequence shown here is derived from an EMBL/GenBank/DDBJ whole genome shotgun (WGS) entry which is preliminary data.</text>
</comment>
<dbReference type="RefSeq" id="WP_106521710.1">
    <property type="nucleotide sequence ID" value="NZ_PYGD01000001.1"/>
</dbReference>
<proteinExistence type="predicted"/>
<dbReference type="InterPro" id="IPR014710">
    <property type="entry name" value="RmlC-like_jellyroll"/>
</dbReference>
<evidence type="ECO:0000313" key="3">
    <source>
        <dbReference type="Proteomes" id="UP000240572"/>
    </source>
</evidence>
<organism evidence="2 3">
    <name type="scientific">Taibaiella chishuiensis</name>
    <dbReference type="NCBI Taxonomy" id="1434707"/>
    <lineage>
        <taxon>Bacteria</taxon>
        <taxon>Pseudomonadati</taxon>
        <taxon>Bacteroidota</taxon>
        <taxon>Chitinophagia</taxon>
        <taxon>Chitinophagales</taxon>
        <taxon>Chitinophagaceae</taxon>
        <taxon>Taibaiella</taxon>
    </lineage>
</organism>
<accession>A0A2P8DCU7</accession>
<dbReference type="PROSITE" id="PS50042">
    <property type="entry name" value="CNMP_BINDING_3"/>
    <property type="match status" value="1"/>
</dbReference>
<dbReference type="Pfam" id="PF00027">
    <property type="entry name" value="cNMP_binding"/>
    <property type="match status" value="1"/>
</dbReference>
<dbReference type="OrthoDB" id="9152304at2"/>
<dbReference type="CDD" id="cd00038">
    <property type="entry name" value="CAP_ED"/>
    <property type="match status" value="1"/>
</dbReference>
<feature type="domain" description="Cyclic nucleotide-binding" evidence="1">
    <location>
        <begin position="14"/>
        <end position="132"/>
    </location>
</feature>
<dbReference type="InterPro" id="IPR000595">
    <property type="entry name" value="cNMP-bd_dom"/>
</dbReference>
<reference evidence="2 3" key="1">
    <citation type="submission" date="2018-03" db="EMBL/GenBank/DDBJ databases">
        <title>Genomic Encyclopedia of Type Strains, Phase III (KMG-III): the genomes of soil and plant-associated and newly described type strains.</title>
        <authorList>
            <person name="Whitman W."/>
        </authorList>
    </citation>
    <scope>NUCLEOTIDE SEQUENCE [LARGE SCALE GENOMIC DNA]</scope>
    <source>
        <strain evidence="2 3">CGMCC 1.12700</strain>
    </source>
</reference>
<sequence>MHTHLIERFTEKISLTPAEQERLSDCFKLRHVRKKKSIVQEGEVCRILIFVNKGSFRSYTIDEKGVEHVLQIALENHWVSDLYSFITRKPGQVHIEALEDSEVLVLSYEDLQGLYQEIPVIERYFRLLYERAYVALQLRLNETLSVPAEERYRELVANQPGIAQRVALIHIASYLGITPESLSRIRKHM</sequence>
<gene>
    <name evidence="2" type="ORF">B0I18_1011200</name>
</gene>
<dbReference type="SMART" id="SM00100">
    <property type="entry name" value="cNMP"/>
    <property type="match status" value="1"/>
</dbReference>
<keyword evidence="3" id="KW-1185">Reference proteome</keyword>
<protein>
    <submittedName>
        <fullName evidence="2">CRP-like cAMP-binding protein</fullName>
    </submittedName>
</protein>